<keyword evidence="7 12" id="KW-0865">Zymogen</keyword>
<feature type="active site" description="Charge relay system; for autoendoproteolytic cleavage activity" evidence="12">
    <location>
        <position position="113"/>
    </location>
</feature>
<feature type="active site" description="Charge relay system; for autoendoproteolytic cleavage activity" evidence="12">
    <location>
        <position position="169"/>
    </location>
</feature>
<gene>
    <name evidence="12" type="primary">psd</name>
    <name evidence="13" type="ORF">IO99_15045</name>
</gene>
<dbReference type="GO" id="GO:0004609">
    <property type="term" value="F:phosphatidylserine decarboxylase activity"/>
    <property type="evidence" value="ECO:0007669"/>
    <property type="project" value="UniProtKB-UniRule"/>
</dbReference>
<feature type="chain" id="PRO_5023406010" description="Phosphatidylserine decarboxylase beta chain" evidence="12">
    <location>
        <begin position="1"/>
        <end position="255"/>
    </location>
</feature>
<keyword evidence="9 12" id="KW-0456">Lyase</keyword>
<keyword evidence="14" id="KW-1185">Reference proteome</keyword>
<comment type="pathway">
    <text evidence="12">Phospholipid metabolism; phosphatidylethanolamine biosynthesis; phosphatidylethanolamine from CDP-diacylglycerol: step 2/2.</text>
</comment>
<comment type="pathway">
    <text evidence="1">Lipid metabolism.</text>
</comment>
<dbReference type="STRING" id="318464.IO99_15045"/>
<comment type="subcellular location">
    <subcellularLocation>
        <location evidence="12">Cell membrane</location>
        <topology evidence="12">Peripheral membrane protein</topology>
    </subcellularLocation>
</comment>
<comment type="caution">
    <text evidence="13">The sequence shown here is derived from an EMBL/GenBank/DDBJ whole genome shotgun (WGS) entry which is preliminary data.</text>
</comment>
<feature type="modified residue" description="Pyruvic acid (Ser); by autocatalysis" evidence="12">
    <location>
        <position position="256"/>
    </location>
</feature>
<evidence type="ECO:0000256" key="3">
    <source>
        <dbReference type="ARBA" id="ARBA00022516"/>
    </source>
</evidence>
<dbReference type="GO" id="GO:0006646">
    <property type="term" value="P:phosphatidylethanolamine biosynthetic process"/>
    <property type="evidence" value="ECO:0007669"/>
    <property type="project" value="UniProtKB-UniRule"/>
</dbReference>
<reference evidence="13 14" key="1">
    <citation type="submission" date="2014-07" db="EMBL/GenBank/DDBJ databases">
        <title>Draft genome of Clostridium sulfidigenes 113A isolated from sediments associated with methane hydrate from Krishna Godavari basin.</title>
        <authorList>
            <person name="Honkalas V.S."/>
            <person name="Dabir A.P."/>
            <person name="Arora P."/>
            <person name="Dhakephalkar P.K."/>
        </authorList>
    </citation>
    <scope>NUCLEOTIDE SEQUENCE [LARGE SCALE GENOMIC DNA]</scope>
    <source>
        <strain evidence="13 14">113A</strain>
    </source>
</reference>
<comment type="catalytic activity">
    <reaction evidence="12">
        <text>a 1,2-diacyl-sn-glycero-3-phospho-L-serine + H(+) = a 1,2-diacyl-sn-glycero-3-phosphoethanolamine + CO2</text>
        <dbReference type="Rhea" id="RHEA:20828"/>
        <dbReference type="ChEBI" id="CHEBI:15378"/>
        <dbReference type="ChEBI" id="CHEBI:16526"/>
        <dbReference type="ChEBI" id="CHEBI:57262"/>
        <dbReference type="ChEBI" id="CHEBI:64612"/>
        <dbReference type="EC" id="4.1.1.65"/>
    </reaction>
</comment>
<keyword evidence="2 12" id="KW-1003">Cell membrane</keyword>
<organism evidence="13 14">
    <name type="scientific">Clostridium sulfidigenes</name>
    <dbReference type="NCBI Taxonomy" id="318464"/>
    <lineage>
        <taxon>Bacteria</taxon>
        <taxon>Bacillati</taxon>
        <taxon>Bacillota</taxon>
        <taxon>Clostridia</taxon>
        <taxon>Eubacteriales</taxon>
        <taxon>Clostridiaceae</taxon>
        <taxon>Clostridium</taxon>
    </lineage>
</organism>
<evidence type="ECO:0000256" key="4">
    <source>
        <dbReference type="ARBA" id="ARBA00022793"/>
    </source>
</evidence>
<dbReference type="eggNOG" id="COG0688">
    <property type="taxonomic scope" value="Bacteria"/>
</dbReference>
<evidence type="ECO:0000256" key="12">
    <source>
        <dbReference type="HAMAP-Rule" id="MF_00663"/>
    </source>
</evidence>
<dbReference type="InterPro" id="IPR003817">
    <property type="entry name" value="PS_Dcarbxylase"/>
</dbReference>
<dbReference type="RefSeq" id="WP_035134641.1">
    <property type="nucleotide sequence ID" value="NZ_JPMD01000037.1"/>
</dbReference>
<dbReference type="NCBIfam" id="TIGR00163">
    <property type="entry name" value="PS_decarb"/>
    <property type="match status" value="1"/>
</dbReference>
<evidence type="ECO:0000256" key="7">
    <source>
        <dbReference type="ARBA" id="ARBA00023145"/>
    </source>
</evidence>
<keyword evidence="4 12" id="KW-0210">Decarboxylase</keyword>
<keyword evidence="5 12" id="KW-0443">Lipid metabolism</keyword>
<dbReference type="GO" id="GO:0005886">
    <property type="term" value="C:plasma membrane"/>
    <property type="evidence" value="ECO:0007669"/>
    <property type="project" value="UniProtKB-SubCell"/>
</dbReference>
<keyword evidence="6 12" id="KW-0472">Membrane</keyword>
<evidence type="ECO:0000256" key="10">
    <source>
        <dbReference type="ARBA" id="ARBA00023264"/>
    </source>
</evidence>
<keyword evidence="11 12" id="KW-0670">Pyruvate</keyword>
<comment type="function">
    <text evidence="12">Catalyzes the formation of phosphatidylethanolamine (PtdEtn) from phosphatidylserine (PtdSer).</text>
</comment>
<keyword evidence="3 12" id="KW-0444">Lipid biosynthesis</keyword>
<protein>
    <recommendedName>
        <fullName evidence="12">Phosphatidylserine decarboxylase proenzyme</fullName>
        <ecNumber evidence="12">4.1.1.65</ecNumber>
    </recommendedName>
    <component>
        <recommendedName>
            <fullName evidence="12">Phosphatidylserine decarboxylase alpha chain</fullName>
        </recommendedName>
    </component>
    <component>
        <recommendedName>
            <fullName evidence="12">Phosphatidylserine decarboxylase beta chain</fullName>
        </recommendedName>
    </component>
</protein>
<dbReference type="EC" id="4.1.1.65" evidence="12"/>
<keyword evidence="8 12" id="KW-0594">Phospholipid biosynthesis</keyword>
<dbReference type="HAMAP" id="MF_00663">
    <property type="entry name" value="PS_decarb_PSD_B_type2"/>
    <property type="match status" value="1"/>
</dbReference>
<feature type="site" description="Cleavage (non-hydrolytic); by autocatalysis" evidence="12">
    <location>
        <begin position="255"/>
        <end position="256"/>
    </location>
</feature>
<proteinExistence type="inferred from homology"/>
<feature type="active site" description="Schiff-base intermediate with substrate; via pyruvic acid; for decarboxylase activity" evidence="12">
    <location>
        <position position="256"/>
    </location>
</feature>
<comment type="cofactor">
    <cofactor evidence="12">
        <name>pyruvate</name>
        <dbReference type="ChEBI" id="CHEBI:15361"/>
    </cofactor>
    <text evidence="12">Binds 1 pyruvoyl group covalently per subunit.</text>
</comment>
<dbReference type="PANTHER" id="PTHR10067:SF17">
    <property type="entry name" value="PHOSPHATIDYLSERINE DECARBOXYLASE PROENZYME 2"/>
    <property type="match status" value="1"/>
</dbReference>
<dbReference type="AlphaFoldDB" id="A0A084J8V5"/>
<evidence type="ECO:0000313" key="14">
    <source>
        <dbReference type="Proteomes" id="UP000028542"/>
    </source>
</evidence>
<dbReference type="UniPathway" id="UPA00558">
    <property type="reaction ID" value="UER00616"/>
</dbReference>
<evidence type="ECO:0000256" key="8">
    <source>
        <dbReference type="ARBA" id="ARBA00023209"/>
    </source>
</evidence>
<evidence type="ECO:0000256" key="11">
    <source>
        <dbReference type="ARBA" id="ARBA00023317"/>
    </source>
</evidence>
<name>A0A084J8V5_9CLOT</name>
<evidence type="ECO:0000256" key="9">
    <source>
        <dbReference type="ARBA" id="ARBA00023239"/>
    </source>
</evidence>
<keyword evidence="10 12" id="KW-1208">Phospholipid metabolism</keyword>
<dbReference type="Proteomes" id="UP000028542">
    <property type="component" value="Unassembled WGS sequence"/>
</dbReference>
<comment type="similarity">
    <text evidence="12">Belongs to the phosphatidylserine decarboxylase family. PSD-B subfamily. Prokaryotic type II sub-subfamily.</text>
</comment>
<dbReference type="InterPro" id="IPR033179">
    <property type="entry name" value="PSD_type2_pro"/>
</dbReference>
<comment type="PTM">
    <text evidence="12">Is synthesized initially as an inactive proenzyme. Formation of the active enzyme involves a self-maturation process in which the active site pyruvoyl group is generated from an internal serine residue via an autocatalytic post-translational modification. Two non-identical subunits are generated from the proenzyme in this reaction, and the pyruvate is formed at the N-terminus of the alpha chain, which is derived from the carboxyl end of the proenzyme. The autoendoproteolytic cleavage occurs by a canonical serine protease mechanism, in which the side chain hydroxyl group of the serine supplies its oxygen atom to form the C-terminus of the beta chain, while the remainder of the serine residue undergoes an oxidative deamination to produce ammonia and the pyruvoyl prosthetic group on the alpha chain. During this reaction, the Ser that is part of the protease active site of the proenzyme becomes the pyruvoyl prosthetic group, which constitutes an essential element of the active site of the mature decarboxylase.</text>
</comment>
<evidence type="ECO:0000256" key="2">
    <source>
        <dbReference type="ARBA" id="ARBA00022475"/>
    </source>
</evidence>
<comment type="subunit">
    <text evidence="12">Heterodimer of a large membrane-associated beta subunit and a small pyruvoyl-containing alpha subunit.</text>
</comment>
<sequence length="295" mass="34083">MIKYYDRKKKTYYKENVAGGNILNFMYSNPVAKTFIPKIASRKFLSKLYGMGCDSKFSKKYIHPFIDRFNINIDEYEKNIDEYSSFNDFFYRKLSKHSRNICKDDESFISPCDGKLLAIEKIDENSSFTVKGFKYTLNELLQNEELSKNYSNGTCLIFRLCPTDYHRFHFVDSGTCSKSTFIKGKYYSVNPVALENISKVFSENKREYSILKSDNFDDVIYIEVGATFVGSIIQTYSSSSKINRGDEKGYFKFGGSTVIIILKENILKLDEDICYQSNLGVETSVYMGEKIGVRI</sequence>
<dbReference type="PANTHER" id="PTHR10067">
    <property type="entry name" value="PHOSPHATIDYLSERINE DECARBOXYLASE"/>
    <property type="match status" value="1"/>
</dbReference>
<feature type="chain" id="PRO_5023406009" description="Phosphatidylserine decarboxylase alpha chain" evidence="12">
    <location>
        <begin position="256"/>
        <end position="295"/>
    </location>
</feature>
<evidence type="ECO:0000256" key="6">
    <source>
        <dbReference type="ARBA" id="ARBA00023136"/>
    </source>
</evidence>
<dbReference type="NCBIfam" id="NF001941">
    <property type="entry name" value="PRK00723.1"/>
    <property type="match status" value="1"/>
</dbReference>
<evidence type="ECO:0000313" key="13">
    <source>
        <dbReference type="EMBL" id="KEZ85389.1"/>
    </source>
</evidence>
<evidence type="ECO:0000256" key="5">
    <source>
        <dbReference type="ARBA" id="ARBA00023098"/>
    </source>
</evidence>
<dbReference type="EMBL" id="JPMD01000037">
    <property type="protein sequence ID" value="KEZ85389.1"/>
    <property type="molecule type" value="Genomic_DNA"/>
</dbReference>
<accession>A0A084J8V5</accession>
<dbReference type="Pfam" id="PF02666">
    <property type="entry name" value="PS_Dcarbxylase"/>
    <property type="match status" value="1"/>
</dbReference>
<feature type="active site" description="Charge relay system; for autoendoproteolytic cleavage activity" evidence="12">
    <location>
        <position position="256"/>
    </location>
</feature>
<dbReference type="InterPro" id="IPR033177">
    <property type="entry name" value="PSD-B"/>
</dbReference>
<evidence type="ECO:0000256" key="1">
    <source>
        <dbReference type="ARBA" id="ARBA00005189"/>
    </source>
</evidence>